<dbReference type="InterPro" id="IPR020937">
    <property type="entry name" value="SecA_CS"/>
</dbReference>
<evidence type="ECO:0000256" key="12">
    <source>
        <dbReference type="ARBA" id="ARBA00023010"/>
    </source>
</evidence>
<dbReference type="FunFam" id="3.40.50.300:FF:000113">
    <property type="entry name" value="Preprotein translocase subunit SecA"/>
    <property type="match status" value="1"/>
</dbReference>
<evidence type="ECO:0000256" key="10">
    <source>
        <dbReference type="ARBA" id="ARBA00022927"/>
    </source>
</evidence>
<evidence type="ECO:0000313" key="21">
    <source>
        <dbReference type="EMBL" id="TWH74158.1"/>
    </source>
</evidence>
<feature type="region of interest" description="Disordered" evidence="18">
    <location>
        <begin position="885"/>
        <end position="1042"/>
    </location>
</feature>
<evidence type="ECO:0000256" key="18">
    <source>
        <dbReference type="SAM" id="MobiDB-lite"/>
    </source>
</evidence>
<feature type="coiled-coil region" evidence="17">
    <location>
        <begin position="827"/>
        <end position="854"/>
    </location>
</feature>
<dbReference type="RefSeq" id="WP_166521174.1">
    <property type="nucleotide sequence ID" value="NZ_VLKF01000001.1"/>
</dbReference>
<dbReference type="GO" id="GO:0043952">
    <property type="term" value="P:protein transport by the Sec complex"/>
    <property type="evidence" value="ECO:0007669"/>
    <property type="project" value="TreeGrafter"/>
</dbReference>
<keyword evidence="9 15" id="KW-0067">ATP-binding</keyword>
<dbReference type="InterPro" id="IPR027417">
    <property type="entry name" value="P-loop_NTPase"/>
</dbReference>
<dbReference type="SUPFAM" id="SSF81767">
    <property type="entry name" value="Pre-protein crosslinking domain of SecA"/>
    <property type="match status" value="1"/>
</dbReference>
<dbReference type="InterPro" id="IPR036670">
    <property type="entry name" value="SecA_X-link_sf"/>
</dbReference>
<dbReference type="CDD" id="cd18803">
    <property type="entry name" value="SF2_C_secA"/>
    <property type="match status" value="1"/>
</dbReference>
<dbReference type="GO" id="GO:0065002">
    <property type="term" value="P:intracellular protein transmembrane transport"/>
    <property type="evidence" value="ECO:0007669"/>
    <property type="project" value="UniProtKB-UniRule"/>
</dbReference>
<keyword evidence="4 15" id="KW-1003">Cell membrane</keyword>
<sequence length="1042" mass="113191">MVFSKILRAGEGKILRRLSKIADAVDALEGDVVDLTDAELQAKTDEFKARYADGETLDQLLPEAFAVVREASKRTLGQRHYRVQIMGGAALHLGNIAEMKTGEGKTLTGVLPAYLNALSGEGVHVITTNDYLATRDAEWMGRVQRFLGLSVGTIVSGQAPQQRREQYLADITHGTNNEFGFDYLRDNMAWSKGDLVQRGHAFAIVDEVDSILIDEARTPLIISGPAESSARWYGEFARIAPLMKRDRHYEVEESKRTVAITEEGVEFVEDQLGIDNLYEAANTPLISYLNNALKAKELFKKDQQYIVSNGEVLIVDEFTGRVLAGRRYNEGMHQAIEAKERVQIKDENQTLATITLQNYFRLYDKLSGMTGTAQTEAAELHQTYGLGVVPIPTNRPMVRADEPDLIYKTEKAKFDAVVDDIAERHEAGQPVLVGTASVEKSEVLDTLLKRRGIPHNVLNARHHAQEASIIARAGRLNAVTVATNMAGRGTDIQLGGNAEVIADEALRAQGLTPTETPEEYEAAWDDALAAAKEQVKAEHDQVAEAGGLYVLGTERHESRRIDNQLRGRSGRQGDPGESRFYLSLGDDLMRRFNGPMLENMMNTLRVPDDQPIEHKMVSRAIRSAQTQLEQQNHEVRKDVLKYDEVLNRQRTVIYAERRKVLDGEDLHVQVRSMVDDVVAAYVDGATEIGYAEDWDLEQLWTGLKALYPVGLDRQELLDRVADGDQAALTADVLKDELLADVHRAYEERESGLGEQVMRELERRVLLSVLDRKWREHLYEMDYLRAGIHLRAMANRDPVVEYQREGYDMFNAMLDGIKEESVGFLFNLEVKTKEQQQAEARAKQAQSEAEALARAQAGTQRVLARQAAAAAAQAAASTAATATAAQAPASTDGDGAAPAPAASAPAAAAPSADGNGAPSANGTGAGPDGGAGDGAGTASSARRTRKPAPAAATVTAPEAPAAAAVPGAPDGGPELQVKGLDAPKQEQLTYSAPSLDQSAKDAGRPKAAKSATVTGTRETPRNAPCPCGSGKKFKQCHGAAGNA</sequence>
<dbReference type="PROSITE" id="PS51192">
    <property type="entry name" value="HELICASE_ATP_BIND_1"/>
    <property type="match status" value="1"/>
</dbReference>
<comment type="catalytic activity">
    <reaction evidence="14 15">
        <text>ATP + H2O + cellular proteinSide 1 = ADP + phosphate + cellular proteinSide 2.</text>
        <dbReference type="EC" id="7.4.2.8"/>
    </reaction>
</comment>
<dbReference type="PRINTS" id="PR00906">
    <property type="entry name" value="SECA"/>
</dbReference>
<dbReference type="PANTHER" id="PTHR30612:SF0">
    <property type="entry name" value="CHLOROPLAST PROTEIN-TRANSPORTING ATPASE"/>
    <property type="match status" value="1"/>
</dbReference>
<dbReference type="SMART" id="SM00958">
    <property type="entry name" value="SecA_PP_bind"/>
    <property type="match status" value="1"/>
</dbReference>
<dbReference type="FunFam" id="3.90.1440.10:FF:000002">
    <property type="entry name" value="Protein translocase subunit SecA"/>
    <property type="match status" value="1"/>
</dbReference>
<dbReference type="EMBL" id="VLKF01000001">
    <property type="protein sequence ID" value="TWH74158.1"/>
    <property type="molecule type" value="Genomic_DNA"/>
</dbReference>
<dbReference type="NCBIfam" id="TIGR00963">
    <property type="entry name" value="secA"/>
    <property type="match status" value="1"/>
</dbReference>
<feature type="binding site" evidence="15">
    <location>
        <position position="491"/>
    </location>
    <ligand>
        <name>ATP</name>
        <dbReference type="ChEBI" id="CHEBI:30616"/>
    </ligand>
</feature>
<evidence type="ECO:0000256" key="4">
    <source>
        <dbReference type="ARBA" id="ARBA00022475"/>
    </source>
</evidence>
<evidence type="ECO:0000256" key="16">
    <source>
        <dbReference type="RuleBase" id="RU003874"/>
    </source>
</evidence>
<comment type="function">
    <text evidence="15">Part of the Sec protein translocase complex. Interacts with the SecYEG preprotein conducting channel. Has a central role in coupling the hydrolysis of ATP to the transfer of proteins into and across the cell membrane, serving as an ATP-driven molecular motor driving the stepwise translocation of polypeptide chains across the membrane.</text>
</comment>
<evidence type="ECO:0000256" key="13">
    <source>
        <dbReference type="ARBA" id="ARBA00023136"/>
    </source>
</evidence>
<keyword evidence="7 15" id="KW-0547">Nucleotide-binding</keyword>
<dbReference type="FunFam" id="1.10.3060.10:FF:000002">
    <property type="entry name" value="Preprotein translocase subunit SecA"/>
    <property type="match status" value="1"/>
</dbReference>
<comment type="caution">
    <text evidence="21">The sequence shown here is derived from an EMBL/GenBank/DDBJ whole genome shotgun (WGS) entry which is preliminary data.</text>
</comment>
<dbReference type="PANTHER" id="PTHR30612">
    <property type="entry name" value="SECA INNER MEMBRANE COMPONENT OF SEC PROTEIN SECRETION SYSTEM"/>
    <property type="match status" value="1"/>
</dbReference>
<dbReference type="GO" id="GO:0031522">
    <property type="term" value="C:cell envelope Sec protein transport complex"/>
    <property type="evidence" value="ECO:0007669"/>
    <property type="project" value="UniProtKB-ARBA"/>
</dbReference>
<dbReference type="InterPro" id="IPR014018">
    <property type="entry name" value="SecA_motor_DEAD"/>
</dbReference>
<dbReference type="Pfam" id="PF07516">
    <property type="entry name" value="SecA_SW"/>
    <property type="match status" value="1"/>
</dbReference>
<dbReference type="GO" id="GO:0005829">
    <property type="term" value="C:cytosol"/>
    <property type="evidence" value="ECO:0007669"/>
    <property type="project" value="TreeGrafter"/>
</dbReference>
<dbReference type="Pfam" id="PF02810">
    <property type="entry name" value="SEC-C"/>
    <property type="match status" value="1"/>
</dbReference>
<dbReference type="InterPro" id="IPR011116">
    <property type="entry name" value="SecA_Wing/Scaffold"/>
</dbReference>
<comment type="subcellular location">
    <subcellularLocation>
        <location evidence="15">Cell membrane</location>
        <topology evidence="15">Peripheral membrane protein</topology>
        <orientation evidence="15">Cytoplasmic side</orientation>
    </subcellularLocation>
    <subcellularLocation>
        <location evidence="15">Cytoplasm</location>
    </subcellularLocation>
    <text evidence="15">Distribution is 50-50.</text>
</comment>
<keyword evidence="8" id="KW-0862">Zinc</keyword>
<evidence type="ECO:0000313" key="22">
    <source>
        <dbReference type="Proteomes" id="UP000321490"/>
    </source>
</evidence>
<protein>
    <recommendedName>
        <fullName evidence="15 16">Protein translocase subunit SecA</fullName>
        <ecNumber evidence="15">7.4.2.8</ecNumber>
    </recommendedName>
</protein>
<evidence type="ECO:0000256" key="2">
    <source>
        <dbReference type="ARBA" id="ARBA00007650"/>
    </source>
</evidence>
<dbReference type="PROSITE" id="PS51196">
    <property type="entry name" value="SECA_MOTOR_DEAD"/>
    <property type="match status" value="1"/>
</dbReference>
<keyword evidence="5 15" id="KW-0963">Cytoplasm</keyword>
<keyword evidence="10 15" id="KW-0653">Protein transport</keyword>
<dbReference type="GO" id="GO:0046872">
    <property type="term" value="F:metal ion binding"/>
    <property type="evidence" value="ECO:0007669"/>
    <property type="project" value="UniProtKB-KW"/>
</dbReference>
<evidence type="ECO:0000256" key="17">
    <source>
        <dbReference type="SAM" id="Coils"/>
    </source>
</evidence>
<evidence type="ECO:0000256" key="3">
    <source>
        <dbReference type="ARBA" id="ARBA00022448"/>
    </source>
</evidence>
<feature type="compositionally biased region" description="Low complexity" evidence="18">
    <location>
        <begin position="885"/>
        <end position="921"/>
    </location>
</feature>
<dbReference type="SMART" id="SM00957">
    <property type="entry name" value="SecA_DEAD"/>
    <property type="match status" value="1"/>
</dbReference>
<evidence type="ECO:0000256" key="7">
    <source>
        <dbReference type="ARBA" id="ARBA00022741"/>
    </source>
</evidence>
<gene>
    <name evidence="15" type="primary">secA</name>
    <name evidence="21" type="ORF">JD78_02693</name>
</gene>
<keyword evidence="12 15" id="KW-0811">Translocation</keyword>
<dbReference type="Gene3D" id="3.90.1440.10">
    <property type="entry name" value="SecA, preprotein cross-linking domain"/>
    <property type="match status" value="1"/>
</dbReference>
<dbReference type="Proteomes" id="UP000321490">
    <property type="component" value="Unassembled WGS sequence"/>
</dbReference>
<keyword evidence="3 15" id="KW-0813">Transport</keyword>
<reference evidence="21 22" key="1">
    <citation type="submission" date="2019-07" db="EMBL/GenBank/DDBJ databases">
        <title>R&amp;d 2014.</title>
        <authorList>
            <person name="Klenk H.-P."/>
        </authorList>
    </citation>
    <scope>NUCLEOTIDE SEQUENCE [LARGE SCALE GENOMIC DNA]</scope>
    <source>
        <strain evidence="21 22">DSM 45764</strain>
    </source>
</reference>
<dbReference type="InterPro" id="IPR000185">
    <property type="entry name" value="SecA"/>
</dbReference>
<feature type="binding site" evidence="15">
    <location>
        <position position="84"/>
    </location>
    <ligand>
        <name>ATP</name>
        <dbReference type="ChEBI" id="CHEBI:30616"/>
    </ligand>
</feature>
<dbReference type="SUPFAM" id="SSF52540">
    <property type="entry name" value="P-loop containing nucleoside triphosphate hydrolases"/>
    <property type="match status" value="2"/>
</dbReference>
<dbReference type="Gene3D" id="3.40.50.300">
    <property type="entry name" value="P-loop containing nucleotide triphosphate hydrolases"/>
    <property type="match status" value="2"/>
</dbReference>
<organism evidence="21 22">
    <name type="scientific">Modestobacter roseus</name>
    <dbReference type="NCBI Taxonomy" id="1181884"/>
    <lineage>
        <taxon>Bacteria</taxon>
        <taxon>Bacillati</taxon>
        <taxon>Actinomycetota</taxon>
        <taxon>Actinomycetes</taxon>
        <taxon>Geodermatophilales</taxon>
        <taxon>Geodermatophilaceae</taxon>
        <taxon>Modestobacter</taxon>
    </lineage>
</organism>
<dbReference type="NCBIfam" id="NF009538">
    <property type="entry name" value="PRK12904.1"/>
    <property type="match status" value="1"/>
</dbReference>
<feature type="compositionally biased region" description="Low complexity" evidence="18">
    <location>
        <begin position="935"/>
        <end position="973"/>
    </location>
</feature>
<dbReference type="Pfam" id="PF21090">
    <property type="entry name" value="P-loop_SecA"/>
    <property type="match status" value="1"/>
</dbReference>
<feature type="compositionally biased region" description="Gly residues" evidence="18">
    <location>
        <begin position="922"/>
        <end position="934"/>
    </location>
</feature>
<dbReference type="AlphaFoldDB" id="A0A562IT88"/>
<dbReference type="FunFam" id="3.40.50.300:FF:000334">
    <property type="entry name" value="Protein translocase subunit SecA"/>
    <property type="match status" value="1"/>
</dbReference>
<dbReference type="CDD" id="cd17928">
    <property type="entry name" value="DEXDc_SecA"/>
    <property type="match status" value="1"/>
</dbReference>
<name>A0A562IT88_9ACTN</name>
<dbReference type="GO" id="GO:0006605">
    <property type="term" value="P:protein targeting"/>
    <property type="evidence" value="ECO:0007669"/>
    <property type="project" value="UniProtKB-UniRule"/>
</dbReference>
<evidence type="ECO:0000256" key="11">
    <source>
        <dbReference type="ARBA" id="ARBA00022967"/>
    </source>
</evidence>
<keyword evidence="6" id="KW-0479">Metal-binding</keyword>
<evidence type="ECO:0000256" key="9">
    <source>
        <dbReference type="ARBA" id="ARBA00022840"/>
    </source>
</evidence>
<dbReference type="GO" id="GO:0008564">
    <property type="term" value="F:protein-exporting ATPase activity"/>
    <property type="evidence" value="ECO:0007669"/>
    <property type="project" value="UniProtKB-EC"/>
</dbReference>
<evidence type="ECO:0000259" key="20">
    <source>
        <dbReference type="PROSITE" id="PS51196"/>
    </source>
</evidence>
<dbReference type="InterPro" id="IPR014001">
    <property type="entry name" value="Helicase_ATP-bd"/>
</dbReference>
<dbReference type="Gene3D" id="1.10.3060.10">
    <property type="entry name" value="Helical scaffold and wing domains of SecA"/>
    <property type="match status" value="1"/>
</dbReference>
<dbReference type="Pfam" id="PF07517">
    <property type="entry name" value="SecA_DEAD"/>
    <property type="match status" value="1"/>
</dbReference>
<evidence type="ECO:0000256" key="8">
    <source>
        <dbReference type="ARBA" id="ARBA00022833"/>
    </source>
</evidence>
<evidence type="ECO:0000256" key="5">
    <source>
        <dbReference type="ARBA" id="ARBA00022490"/>
    </source>
</evidence>
<feature type="binding site" evidence="15">
    <location>
        <begin position="102"/>
        <end position="106"/>
    </location>
    <ligand>
        <name>ATP</name>
        <dbReference type="ChEBI" id="CHEBI:30616"/>
    </ligand>
</feature>
<comment type="subunit">
    <text evidence="15">Monomer and homodimer. Part of the essential Sec protein translocation apparatus which comprises SecA, SecYEG and auxiliary proteins SecDF. Other proteins may also be involved.</text>
</comment>
<dbReference type="GO" id="GO:0005886">
    <property type="term" value="C:plasma membrane"/>
    <property type="evidence" value="ECO:0007669"/>
    <property type="project" value="UniProtKB-SubCell"/>
</dbReference>
<comment type="cofactor">
    <cofactor evidence="1">
        <name>Zn(2+)</name>
        <dbReference type="ChEBI" id="CHEBI:29105"/>
    </cofactor>
</comment>
<evidence type="ECO:0000256" key="1">
    <source>
        <dbReference type="ARBA" id="ARBA00001947"/>
    </source>
</evidence>
<dbReference type="PROSITE" id="PS01312">
    <property type="entry name" value="SECA"/>
    <property type="match status" value="1"/>
</dbReference>
<evidence type="ECO:0000256" key="6">
    <source>
        <dbReference type="ARBA" id="ARBA00022723"/>
    </source>
</evidence>
<dbReference type="SUPFAM" id="SSF81886">
    <property type="entry name" value="Helical scaffold and wing domains of SecA"/>
    <property type="match status" value="1"/>
</dbReference>
<dbReference type="InterPro" id="IPR044722">
    <property type="entry name" value="SecA_SF2_C"/>
</dbReference>
<accession>A0A562IT88</accession>
<keyword evidence="22" id="KW-1185">Reference proteome</keyword>
<feature type="region of interest" description="Disordered" evidence="18">
    <location>
        <begin position="560"/>
        <end position="579"/>
    </location>
</feature>
<keyword evidence="13 15" id="KW-0472">Membrane</keyword>
<dbReference type="InterPro" id="IPR036266">
    <property type="entry name" value="SecA_Wing/Scaffold_sf"/>
</dbReference>
<comment type="similarity">
    <text evidence="2 15 16">Belongs to the SecA family.</text>
</comment>
<evidence type="ECO:0000256" key="15">
    <source>
        <dbReference type="HAMAP-Rule" id="MF_01382"/>
    </source>
</evidence>
<dbReference type="InterPro" id="IPR004027">
    <property type="entry name" value="SEC_C_motif"/>
</dbReference>
<dbReference type="InterPro" id="IPR011115">
    <property type="entry name" value="SecA_DEAD"/>
</dbReference>
<dbReference type="EC" id="7.4.2.8" evidence="15"/>
<dbReference type="InterPro" id="IPR011130">
    <property type="entry name" value="SecA_preprotein_X-link_dom"/>
</dbReference>
<evidence type="ECO:0000259" key="19">
    <source>
        <dbReference type="PROSITE" id="PS51192"/>
    </source>
</evidence>
<dbReference type="GO" id="GO:0017038">
    <property type="term" value="P:protein import"/>
    <property type="evidence" value="ECO:0007669"/>
    <property type="project" value="InterPro"/>
</dbReference>
<feature type="compositionally biased region" description="Polar residues" evidence="18">
    <location>
        <begin position="985"/>
        <end position="996"/>
    </location>
</feature>
<keyword evidence="17" id="KW-0175">Coiled coil</keyword>
<dbReference type="GO" id="GO:0005524">
    <property type="term" value="F:ATP binding"/>
    <property type="evidence" value="ECO:0007669"/>
    <property type="project" value="UniProtKB-UniRule"/>
</dbReference>
<keyword evidence="11 15" id="KW-1278">Translocase</keyword>
<evidence type="ECO:0000256" key="14">
    <source>
        <dbReference type="ARBA" id="ARBA00034006"/>
    </source>
</evidence>
<dbReference type="Pfam" id="PF01043">
    <property type="entry name" value="SecA_PP_bind"/>
    <property type="match status" value="1"/>
</dbReference>
<feature type="domain" description="Helicase ATP-binding" evidence="19">
    <location>
        <begin position="86"/>
        <end position="244"/>
    </location>
</feature>
<feature type="domain" description="SecA family profile" evidence="20">
    <location>
        <begin position="1"/>
        <end position="613"/>
    </location>
</feature>
<proteinExistence type="inferred from homology"/>
<dbReference type="HAMAP" id="MF_01382">
    <property type="entry name" value="SecA"/>
    <property type="match status" value="1"/>
</dbReference>
<dbReference type="Gene3D" id="3.10.450.50">
    <property type="match status" value="1"/>
</dbReference>